<evidence type="ECO:0000256" key="5">
    <source>
        <dbReference type="ARBA" id="ARBA00023136"/>
    </source>
</evidence>
<keyword evidence="4 8" id="KW-1133">Transmembrane helix</keyword>
<keyword evidence="2" id="KW-0813">Transport</keyword>
<feature type="transmembrane region" description="Helical" evidence="8">
    <location>
        <begin position="95"/>
        <end position="116"/>
    </location>
</feature>
<dbReference type="EMBL" id="CDPU01000054">
    <property type="protein sequence ID" value="CEO55564.1"/>
    <property type="molecule type" value="Genomic_DNA"/>
</dbReference>
<evidence type="ECO:0000256" key="2">
    <source>
        <dbReference type="ARBA" id="ARBA00022448"/>
    </source>
</evidence>
<evidence type="ECO:0000256" key="8">
    <source>
        <dbReference type="SAM" id="Phobius"/>
    </source>
</evidence>
<proteinExistence type="inferred from homology"/>
<evidence type="ECO:0000256" key="4">
    <source>
        <dbReference type="ARBA" id="ARBA00022989"/>
    </source>
</evidence>
<evidence type="ECO:0000256" key="7">
    <source>
        <dbReference type="SAM" id="MobiDB-lite"/>
    </source>
</evidence>
<evidence type="ECO:0000256" key="1">
    <source>
        <dbReference type="ARBA" id="ARBA00004141"/>
    </source>
</evidence>
<feature type="region of interest" description="Disordered" evidence="7">
    <location>
        <begin position="61"/>
        <end position="82"/>
    </location>
</feature>
<organism evidence="10">
    <name type="scientific">Bionectria ochroleuca</name>
    <name type="common">Gliocladium roseum</name>
    <dbReference type="NCBI Taxonomy" id="29856"/>
    <lineage>
        <taxon>Eukaryota</taxon>
        <taxon>Fungi</taxon>
        <taxon>Dikarya</taxon>
        <taxon>Ascomycota</taxon>
        <taxon>Pezizomycotina</taxon>
        <taxon>Sordariomycetes</taxon>
        <taxon>Hypocreomycetidae</taxon>
        <taxon>Hypocreales</taxon>
        <taxon>Bionectriaceae</taxon>
        <taxon>Clonostachys</taxon>
    </lineage>
</organism>
<dbReference type="GO" id="GO:0022857">
    <property type="term" value="F:transmembrane transporter activity"/>
    <property type="evidence" value="ECO:0007669"/>
    <property type="project" value="InterPro"/>
</dbReference>
<feature type="transmembrane region" description="Helical" evidence="8">
    <location>
        <begin position="140"/>
        <end position="163"/>
    </location>
</feature>
<feature type="transmembrane region" description="Helical" evidence="8">
    <location>
        <begin position="170"/>
        <end position="192"/>
    </location>
</feature>
<name>A0A0B7KER2_BIOOC</name>
<feature type="transmembrane region" description="Helical" evidence="8">
    <location>
        <begin position="473"/>
        <end position="493"/>
    </location>
</feature>
<feature type="transmembrane region" description="Helical" evidence="8">
    <location>
        <begin position="438"/>
        <end position="461"/>
    </location>
</feature>
<feature type="transmembrane region" description="Helical" evidence="8">
    <location>
        <begin position="260"/>
        <end position="280"/>
    </location>
</feature>
<dbReference type="InterPro" id="IPR011701">
    <property type="entry name" value="MFS"/>
</dbReference>
<reference evidence="10" key="1">
    <citation type="submission" date="2015-01" db="EMBL/GenBank/DDBJ databases">
        <authorList>
            <person name="Durling Mikael"/>
        </authorList>
    </citation>
    <scope>NUCLEOTIDE SEQUENCE</scope>
</reference>
<dbReference type="GO" id="GO:0016020">
    <property type="term" value="C:membrane"/>
    <property type="evidence" value="ECO:0007669"/>
    <property type="project" value="UniProtKB-SubCell"/>
</dbReference>
<protein>
    <recommendedName>
        <fullName evidence="9">Major facilitator superfamily (MFS) profile domain-containing protein</fullName>
    </recommendedName>
</protein>
<feature type="transmembrane region" description="Helical" evidence="8">
    <location>
        <begin position="505"/>
        <end position="525"/>
    </location>
</feature>
<dbReference type="PROSITE" id="PS50850">
    <property type="entry name" value="MFS"/>
    <property type="match status" value="1"/>
</dbReference>
<keyword evidence="3 8" id="KW-0812">Transmembrane</keyword>
<feature type="transmembrane region" description="Helical" evidence="8">
    <location>
        <begin position="396"/>
        <end position="418"/>
    </location>
</feature>
<feature type="non-terminal residue" evidence="10">
    <location>
        <position position="1"/>
    </location>
</feature>
<dbReference type="SUPFAM" id="SSF103473">
    <property type="entry name" value="MFS general substrate transporter"/>
    <property type="match status" value="1"/>
</dbReference>
<gene>
    <name evidence="10" type="ORF">BN869_000011622_1</name>
</gene>
<dbReference type="PANTHER" id="PTHR43791:SF97">
    <property type="entry name" value="ALLANTOATE TRANSPORTER, PUTATIVE (AFU_ORTHOLOGUE AFUA_1G14700)-RELATED"/>
    <property type="match status" value="1"/>
</dbReference>
<dbReference type="PANTHER" id="PTHR43791">
    <property type="entry name" value="PERMEASE-RELATED"/>
    <property type="match status" value="1"/>
</dbReference>
<comment type="similarity">
    <text evidence="6">Belongs to the major facilitator superfamily. Allantoate permease family.</text>
</comment>
<dbReference type="Gene3D" id="1.20.1250.20">
    <property type="entry name" value="MFS general substrate transporter like domains"/>
    <property type="match status" value="2"/>
</dbReference>
<feature type="transmembrane region" description="Helical" evidence="8">
    <location>
        <begin position="329"/>
        <end position="349"/>
    </location>
</feature>
<evidence type="ECO:0000256" key="3">
    <source>
        <dbReference type="ARBA" id="ARBA00022692"/>
    </source>
</evidence>
<dbReference type="InterPro" id="IPR036259">
    <property type="entry name" value="MFS_trans_sf"/>
</dbReference>
<comment type="subcellular location">
    <subcellularLocation>
        <location evidence="1">Membrane</location>
        <topology evidence="1">Multi-pass membrane protein</topology>
    </subcellularLocation>
</comment>
<dbReference type="Pfam" id="PF07690">
    <property type="entry name" value="MFS_1"/>
    <property type="match status" value="1"/>
</dbReference>
<dbReference type="FunFam" id="1.20.1250.20:FF:000064">
    <property type="entry name" value="MFS allantoate transporter"/>
    <property type="match status" value="1"/>
</dbReference>
<feature type="region of interest" description="Disordered" evidence="7">
    <location>
        <begin position="539"/>
        <end position="560"/>
    </location>
</feature>
<accession>A0A0B7KER2</accession>
<feature type="domain" description="Major facilitator superfamily (MFS) profile" evidence="9">
    <location>
        <begin position="103"/>
        <end position="531"/>
    </location>
</feature>
<dbReference type="AlphaFoldDB" id="A0A0B7KER2"/>
<feature type="transmembrane region" description="Helical" evidence="8">
    <location>
        <begin position="231"/>
        <end position="248"/>
    </location>
</feature>
<evidence type="ECO:0000313" key="10">
    <source>
        <dbReference type="EMBL" id="CEO55564.1"/>
    </source>
</evidence>
<evidence type="ECO:0000259" key="9">
    <source>
        <dbReference type="PROSITE" id="PS50850"/>
    </source>
</evidence>
<dbReference type="InterPro" id="IPR020846">
    <property type="entry name" value="MFS_dom"/>
</dbReference>
<feature type="transmembrane region" description="Helical" evidence="8">
    <location>
        <begin position="369"/>
        <end position="389"/>
    </location>
</feature>
<evidence type="ECO:0000256" key="6">
    <source>
        <dbReference type="ARBA" id="ARBA00037968"/>
    </source>
</evidence>
<keyword evidence="5 8" id="KW-0472">Membrane</keyword>
<sequence length="568" mass="63187">HCKLNQQVAGPFAGRSRFALVFSRSYIYSSLQDVFSLQHSHPRTTTLSTLAAMEKKLQTTVEARPDSPAVDNEVSKSPETEHNMETLTTKDNRRLLLRADLVVLTIMTITATLAALDKNALGYAAIFGIKKDANLQGQEYSWLSAIVYFGFLLMQFPNAWLLTKVRPGKYLAALIIFWGVLLLCMAACHNFAGLATVRFFLGIFEAGQLPTCMILTSVWYRREEHALRTAIWYNTFAGIFGGILSYAISSINGSLSTWKYIFLIYGSVTLSFGILVMFALPDSPDKAWFYNARDREISAIRTAGNQTSTNTIAKWKFEQVVEALLEPKYWVIVAFVLAWGIVNAGITNFNPLIISGYGFSPQKTTLMATPQAAVAFVSQVLCAMIAYFVPNVRCLIWILSNIPALAGTIMIRSTAPLNRLSLHPMLTLPALNIEEHRTASLIGVYLLGFYNTSWVMVMSLVASNNGGTTKRSFASVTVALVYSVGNMIGPQFFREAQAPHYPLGIFAMMVAFAIEMACGVMYWILCFLENRRRNRVGEFDPHTEQEGPSNAATDDITDGKNPHFRYAM</sequence>
<feature type="compositionally biased region" description="Basic and acidic residues" evidence="7">
    <location>
        <begin position="73"/>
        <end position="82"/>
    </location>
</feature>
<feature type="transmembrane region" description="Helical" evidence="8">
    <location>
        <begin position="198"/>
        <end position="219"/>
    </location>
</feature>